<dbReference type="AlphaFoldDB" id="A0A1I0WFM0"/>
<proteinExistence type="predicted"/>
<organism evidence="2 3">
    <name type="scientific">Flavobacterium swingsii</name>
    <dbReference type="NCBI Taxonomy" id="498292"/>
    <lineage>
        <taxon>Bacteria</taxon>
        <taxon>Pseudomonadati</taxon>
        <taxon>Bacteroidota</taxon>
        <taxon>Flavobacteriia</taxon>
        <taxon>Flavobacteriales</taxon>
        <taxon>Flavobacteriaceae</taxon>
        <taxon>Flavobacterium</taxon>
    </lineage>
</organism>
<evidence type="ECO:0000313" key="2">
    <source>
        <dbReference type="EMBL" id="SFA86783.1"/>
    </source>
</evidence>
<reference evidence="3" key="1">
    <citation type="submission" date="2016-10" db="EMBL/GenBank/DDBJ databases">
        <authorList>
            <person name="Varghese N."/>
            <person name="Submissions S."/>
        </authorList>
    </citation>
    <scope>NUCLEOTIDE SEQUENCE [LARGE SCALE GENOMIC DNA]</scope>
    <source>
        <strain evidence="3">DSM 21789</strain>
    </source>
</reference>
<evidence type="ECO:0000313" key="3">
    <source>
        <dbReference type="Proteomes" id="UP000199604"/>
    </source>
</evidence>
<dbReference type="Proteomes" id="UP000199604">
    <property type="component" value="Unassembled WGS sequence"/>
</dbReference>
<dbReference type="Pfam" id="PF00144">
    <property type="entry name" value="Beta-lactamase"/>
    <property type="match status" value="1"/>
</dbReference>
<dbReference type="InterPro" id="IPR012338">
    <property type="entry name" value="Beta-lactam/transpept-like"/>
</dbReference>
<dbReference type="PANTHER" id="PTHR46825">
    <property type="entry name" value="D-ALANYL-D-ALANINE-CARBOXYPEPTIDASE/ENDOPEPTIDASE AMPH"/>
    <property type="match status" value="1"/>
</dbReference>
<accession>A0A1I0WFM0</accession>
<name>A0A1I0WFM0_9FLAO</name>
<dbReference type="OrthoDB" id="9793489at2"/>
<dbReference type="Gene3D" id="3.40.710.10">
    <property type="entry name" value="DD-peptidase/beta-lactamase superfamily"/>
    <property type="match status" value="1"/>
</dbReference>
<sequence length="402" mass="46956">MTFKINIKLLLLFTIITICFSCTEKKKALKKKEETKVGSVYTMQPYENNLPDLKSSEKKRLQQTIENFYNKKYIPNDFSGSILVAKNGHIIYENYRGMSNFEEKKAISSETPLHIASLSKVLTANAIFLLIDSKKITLDQKVNTILDDFPYPEITIRTLLNHRSGLRNYSYFTDKKIIWNQKDTLQNKDLIPVINKNNVNLEYKTDTHFAYCNTNYAFLALIIEKITKMDYRTAMKKLIFEPLGMKNTFVFDYKKGTKNNSQSYKGNKIKYAYNYLDGIYGDKNIYSTPRDLLKFDMATYNNSFLNKKLLAEVYKGYSYESKGTRNYGLGIRMLEWEDGKKMFYHNGWWHGSTAAYIKLKDEKATLICISNKYTRCTYKLKLLSSLFGDYPFEIKSKEEGLE</sequence>
<feature type="domain" description="Beta-lactamase-related" evidence="1">
    <location>
        <begin position="80"/>
        <end position="357"/>
    </location>
</feature>
<dbReference type="EMBL" id="FOJT01000002">
    <property type="protein sequence ID" value="SFA86783.1"/>
    <property type="molecule type" value="Genomic_DNA"/>
</dbReference>
<dbReference type="InterPro" id="IPR050491">
    <property type="entry name" value="AmpC-like"/>
</dbReference>
<keyword evidence="3" id="KW-1185">Reference proteome</keyword>
<dbReference type="RefSeq" id="WP_091474015.1">
    <property type="nucleotide sequence ID" value="NZ_FOJT01000002.1"/>
</dbReference>
<evidence type="ECO:0000259" key="1">
    <source>
        <dbReference type="Pfam" id="PF00144"/>
    </source>
</evidence>
<dbReference type="InterPro" id="IPR001466">
    <property type="entry name" value="Beta-lactam-related"/>
</dbReference>
<gene>
    <name evidence="2" type="ORF">SAMN05660845_0715</name>
</gene>
<protein>
    <submittedName>
        <fullName evidence="2">CubicO group peptidase, beta-lactamase class C family</fullName>
    </submittedName>
</protein>
<dbReference type="PANTHER" id="PTHR46825:SF9">
    <property type="entry name" value="BETA-LACTAMASE-RELATED DOMAIN-CONTAINING PROTEIN"/>
    <property type="match status" value="1"/>
</dbReference>
<dbReference type="SUPFAM" id="SSF56601">
    <property type="entry name" value="beta-lactamase/transpeptidase-like"/>
    <property type="match status" value="1"/>
</dbReference>
<dbReference type="STRING" id="498292.SAMN05660845_0715"/>